<dbReference type="EMBL" id="JAGFBF010000005">
    <property type="protein sequence ID" value="MBO2990848.1"/>
    <property type="molecule type" value="Genomic_DNA"/>
</dbReference>
<evidence type="ECO:0000313" key="5">
    <source>
        <dbReference type="Proteomes" id="UP000668403"/>
    </source>
</evidence>
<dbReference type="SUPFAM" id="SSF50475">
    <property type="entry name" value="FMN-binding split barrel"/>
    <property type="match status" value="1"/>
</dbReference>
<dbReference type="PANTHER" id="PTHR30466">
    <property type="entry name" value="FLAVIN REDUCTASE"/>
    <property type="match status" value="1"/>
</dbReference>
<dbReference type="Proteomes" id="UP000668403">
    <property type="component" value="Unassembled WGS sequence"/>
</dbReference>
<sequence>MTGATMGFTQSALAAPSGVFDPREYRDVMGAFPSGVTVVATHGPDGPVGFTCQSFASVSLDPPLVSFAATRTSQSIAAVREHGRVVVNVLSAEQQHLSGQFARSGTDKWAGVDWEPDETNGAPRLHGVTSWVAGEIEREIEAGDHVIFLVRVSGIGAHADREPLVFLRSVYRELTGGDRLP</sequence>
<comment type="similarity">
    <text evidence="1">Belongs to the non-flavoprotein flavin reductase family.</text>
</comment>
<name>A0A939QIU6_9MICO</name>
<feature type="domain" description="Flavin reductase like" evidence="3">
    <location>
        <begin position="29"/>
        <end position="173"/>
    </location>
</feature>
<dbReference type="Gene3D" id="2.30.110.10">
    <property type="entry name" value="Electron Transport, Fmn-binding Protein, Chain A"/>
    <property type="match status" value="1"/>
</dbReference>
<gene>
    <name evidence="4" type="ORF">J4H85_12660</name>
</gene>
<dbReference type="PANTHER" id="PTHR30466:SF11">
    <property type="entry name" value="FLAVIN-DEPENDENT MONOOXYGENASE, REDUCTASE SUBUNIT HSAB"/>
    <property type="match status" value="1"/>
</dbReference>
<evidence type="ECO:0000256" key="1">
    <source>
        <dbReference type="ARBA" id="ARBA00008898"/>
    </source>
</evidence>
<dbReference type="InterPro" id="IPR012349">
    <property type="entry name" value="Split_barrel_FMN-bd"/>
</dbReference>
<keyword evidence="2" id="KW-0560">Oxidoreductase</keyword>
<dbReference type="GO" id="GO:0042602">
    <property type="term" value="F:riboflavin reductase (NADPH) activity"/>
    <property type="evidence" value="ECO:0007669"/>
    <property type="project" value="TreeGrafter"/>
</dbReference>
<dbReference type="AlphaFoldDB" id="A0A939QIU6"/>
<evidence type="ECO:0000313" key="4">
    <source>
        <dbReference type="EMBL" id="MBO2990848.1"/>
    </source>
</evidence>
<keyword evidence="5" id="KW-1185">Reference proteome</keyword>
<accession>A0A939QIU6</accession>
<dbReference type="Pfam" id="PF01613">
    <property type="entry name" value="Flavin_Reduct"/>
    <property type="match status" value="1"/>
</dbReference>
<protein>
    <submittedName>
        <fullName evidence="4">Flavin reductase family protein</fullName>
    </submittedName>
</protein>
<proteinExistence type="inferred from homology"/>
<dbReference type="InterPro" id="IPR002563">
    <property type="entry name" value="Flavin_Rdtase-like_dom"/>
</dbReference>
<dbReference type="GO" id="GO:0010181">
    <property type="term" value="F:FMN binding"/>
    <property type="evidence" value="ECO:0007669"/>
    <property type="project" value="InterPro"/>
</dbReference>
<dbReference type="SMART" id="SM00903">
    <property type="entry name" value="Flavin_Reduct"/>
    <property type="match status" value="1"/>
</dbReference>
<dbReference type="InterPro" id="IPR050268">
    <property type="entry name" value="NADH-dep_flavin_reductase"/>
</dbReference>
<comment type="caution">
    <text evidence="4">The sequence shown here is derived from an EMBL/GenBank/DDBJ whole genome shotgun (WGS) entry which is preliminary data.</text>
</comment>
<evidence type="ECO:0000256" key="2">
    <source>
        <dbReference type="ARBA" id="ARBA00023002"/>
    </source>
</evidence>
<evidence type="ECO:0000259" key="3">
    <source>
        <dbReference type="SMART" id="SM00903"/>
    </source>
</evidence>
<reference evidence="4" key="1">
    <citation type="submission" date="2021-03" db="EMBL/GenBank/DDBJ databases">
        <title>Leucobacter chromiisoli sp. nov., isolated from chromium-containing soil of chemical plant.</title>
        <authorList>
            <person name="Xu Z."/>
        </authorList>
    </citation>
    <scope>NUCLEOTIDE SEQUENCE</scope>
    <source>
        <strain evidence="4">K 70/01</strain>
    </source>
</reference>
<organism evidence="4 5">
    <name type="scientific">Leucobacter tardus</name>
    <dbReference type="NCBI Taxonomy" id="501483"/>
    <lineage>
        <taxon>Bacteria</taxon>
        <taxon>Bacillati</taxon>
        <taxon>Actinomycetota</taxon>
        <taxon>Actinomycetes</taxon>
        <taxon>Micrococcales</taxon>
        <taxon>Microbacteriaceae</taxon>
        <taxon>Leucobacter</taxon>
    </lineage>
</organism>